<evidence type="ECO:0000313" key="2">
    <source>
        <dbReference type="Proteomes" id="UP000197097"/>
    </source>
</evidence>
<accession>A0A246JD95</accession>
<dbReference type="EMBL" id="NISJ01000019">
    <property type="protein sequence ID" value="OWQ90625.1"/>
    <property type="molecule type" value="Genomic_DNA"/>
</dbReference>
<protein>
    <submittedName>
        <fullName evidence="1">Uncharacterized protein</fullName>
    </submittedName>
</protein>
<evidence type="ECO:0000313" key="1">
    <source>
        <dbReference type="EMBL" id="OWQ90625.1"/>
    </source>
</evidence>
<gene>
    <name evidence="1" type="ORF">CDQ91_19985</name>
</gene>
<dbReference type="Proteomes" id="UP000197097">
    <property type="component" value="Unassembled WGS sequence"/>
</dbReference>
<keyword evidence="2" id="KW-1185">Reference proteome</keyword>
<organism evidence="1 2">
    <name type="scientific">Sphingopyxis witflariensis</name>
    <dbReference type="NCBI Taxonomy" id="173675"/>
    <lineage>
        <taxon>Bacteria</taxon>
        <taxon>Pseudomonadati</taxon>
        <taxon>Pseudomonadota</taxon>
        <taxon>Alphaproteobacteria</taxon>
        <taxon>Sphingomonadales</taxon>
        <taxon>Sphingomonadaceae</taxon>
        <taxon>Sphingopyxis</taxon>
    </lineage>
</organism>
<sequence>MEGEMDIPNVDRSLAKLGVPRRMRKKIGRISRSPKVRAAAALVPLLTAGILAARTFARRGF</sequence>
<proteinExistence type="predicted"/>
<name>A0A246JD95_9SPHN</name>
<dbReference type="AlphaFoldDB" id="A0A246JD95"/>
<reference evidence="1 2" key="1">
    <citation type="journal article" date="2002" name="Int. J. Syst. Evol. Microbiol.">
        <title>Sphingopyxis witflariensis sp. nov., isolated from activated sludge.</title>
        <authorList>
            <person name="Kampfer P."/>
            <person name="Witzenberger R."/>
            <person name="Denner E.B."/>
            <person name="Busse H.J."/>
            <person name="Neef A."/>
        </authorList>
    </citation>
    <scope>NUCLEOTIDE SEQUENCE [LARGE SCALE GENOMIC DNA]</scope>
    <source>
        <strain evidence="1 2">DSM 14551</strain>
    </source>
</reference>
<comment type="caution">
    <text evidence="1">The sequence shown here is derived from an EMBL/GenBank/DDBJ whole genome shotgun (WGS) entry which is preliminary data.</text>
</comment>